<reference evidence="2 3" key="1">
    <citation type="submission" date="2021-07" db="EMBL/GenBank/DDBJ databases">
        <title>Clostridium weizhouense sp. nov., an anaerobic bacterium isolated from activated sludge of Petroleum wastewater.</title>
        <authorList>
            <person name="Li Q."/>
        </authorList>
    </citation>
    <scope>NUCLEOTIDE SEQUENCE [LARGE SCALE GENOMIC DNA]</scope>
    <source>
        <strain evidence="2 3">YB-6</strain>
    </source>
</reference>
<proteinExistence type="predicted"/>
<keyword evidence="3" id="KW-1185">Reference proteome</keyword>
<sequence length="228" mass="26555">MNNNKISFIIVVNDELAYEESKYYIDNLTVPEGFDIEILPIRNAESITKAYNYAIDNCDSKYKVYLHQDVMIINKNFIEDILNIFNSDKKIGLIGMCGVKTIPDSGIWWEGINKFGKVYQSSTGVLALLDFENPDQLYEDVEGIDGLIMITQYDLQWRDDIFTGWHFYDASQCLEFKNKGYKVVVPKQDTPWCTHDCGVVNIANGFYTYRDLFIKFYKEYLEINNIQN</sequence>
<dbReference type="Pfam" id="PF13712">
    <property type="entry name" value="Glyco_tranf_2_5"/>
    <property type="match status" value="1"/>
</dbReference>
<dbReference type="InterPro" id="IPR059123">
    <property type="entry name" value="StrF_dom"/>
</dbReference>
<accession>A0ABS7AKT0</accession>
<dbReference type="SUPFAM" id="SSF53448">
    <property type="entry name" value="Nucleotide-diphospho-sugar transferases"/>
    <property type="match status" value="1"/>
</dbReference>
<evidence type="ECO:0000259" key="1">
    <source>
        <dbReference type="Pfam" id="PF13712"/>
    </source>
</evidence>
<evidence type="ECO:0000313" key="2">
    <source>
        <dbReference type="EMBL" id="MBW6409248.1"/>
    </source>
</evidence>
<organism evidence="2 3">
    <name type="scientific">Clostridium weizhouense</name>
    <dbReference type="NCBI Taxonomy" id="2859781"/>
    <lineage>
        <taxon>Bacteria</taxon>
        <taxon>Bacillati</taxon>
        <taxon>Bacillota</taxon>
        <taxon>Clostridia</taxon>
        <taxon>Eubacteriales</taxon>
        <taxon>Clostridiaceae</taxon>
        <taxon>Clostridium</taxon>
    </lineage>
</organism>
<dbReference type="InterPro" id="IPR029044">
    <property type="entry name" value="Nucleotide-diphossugar_trans"/>
</dbReference>
<name>A0ABS7AKT0_9CLOT</name>
<gene>
    <name evidence="2" type="ORF">KYD98_04020</name>
</gene>
<dbReference type="RefSeq" id="WP_219778296.1">
    <property type="nucleotide sequence ID" value="NZ_JAHXPT010000002.1"/>
</dbReference>
<dbReference type="EMBL" id="JAHXPT010000002">
    <property type="protein sequence ID" value="MBW6409248.1"/>
    <property type="molecule type" value="Genomic_DNA"/>
</dbReference>
<feature type="domain" description="Streptomycin biosynthesis protein StrF" evidence="1">
    <location>
        <begin position="7"/>
        <end position="217"/>
    </location>
</feature>
<evidence type="ECO:0000313" key="3">
    <source>
        <dbReference type="Proteomes" id="UP001519921"/>
    </source>
</evidence>
<dbReference type="Proteomes" id="UP001519921">
    <property type="component" value="Unassembled WGS sequence"/>
</dbReference>
<comment type="caution">
    <text evidence="2">The sequence shown here is derived from an EMBL/GenBank/DDBJ whole genome shotgun (WGS) entry which is preliminary data.</text>
</comment>
<dbReference type="Gene3D" id="3.90.550.10">
    <property type="entry name" value="Spore Coat Polysaccharide Biosynthesis Protein SpsA, Chain A"/>
    <property type="match status" value="1"/>
</dbReference>
<protein>
    <submittedName>
        <fullName evidence="2">Glycosyltransferase family protein</fullName>
    </submittedName>
</protein>